<sequence>MAWRTEREALFFLVVIKLGSVIQCRVLTGTGKAATSSSLKQPLPKGGYCRRGDSERVMSYGTLAVGNAQRNVSFKAGARGLRTSDTEHLPGFDNELDYQSDLPGFDSYPELDYQSDSAWNEHKHGKLNGLPEPIAQELAPAMQSLLHAGPLVECGTDGMMLAIQGGLPPHFCFLVDRGEKATPLPLMQLPPQCGYTLTTTWKNVIFTAPYKACYGLQEGGSYILPLLWLGIPVKMSCPIVPAKPAPPPSCYPFGMVVNIDGREAMSKDLQVRCSGWKAYPQHPYRRRGAGTVLSNCSCPWFTPPLQNTIYIIYPLTLTP</sequence>
<feature type="chain" id="PRO_5042172134" evidence="1">
    <location>
        <begin position="25"/>
        <end position="319"/>
    </location>
</feature>
<evidence type="ECO:0000313" key="3">
    <source>
        <dbReference type="Proteomes" id="UP001221898"/>
    </source>
</evidence>
<keyword evidence="1" id="KW-0732">Signal</keyword>
<evidence type="ECO:0000313" key="2">
    <source>
        <dbReference type="EMBL" id="KAJ8409397.1"/>
    </source>
</evidence>
<organism evidence="2 3">
    <name type="scientific">Aldrovandia affinis</name>
    <dbReference type="NCBI Taxonomy" id="143900"/>
    <lineage>
        <taxon>Eukaryota</taxon>
        <taxon>Metazoa</taxon>
        <taxon>Chordata</taxon>
        <taxon>Craniata</taxon>
        <taxon>Vertebrata</taxon>
        <taxon>Euteleostomi</taxon>
        <taxon>Actinopterygii</taxon>
        <taxon>Neopterygii</taxon>
        <taxon>Teleostei</taxon>
        <taxon>Notacanthiformes</taxon>
        <taxon>Halosauridae</taxon>
        <taxon>Aldrovandia</taxon>
    </lineage>
</organism>
<accession>A0AAD7SV57</accession>
<proteinExistence type="predicted"/>
<keyword evidence="3" id="KW-1185">Reference proteome</keyword>
<feature type="signal peptide" evidence="1">
    <location>
        <begin position="1"/>
        <end position="24"/>
    </location>
</feature>
<gene>
    <name evidence="2" type="ORF">AAFF_G00227980</name>
</gene>
<reference evidence="2" key="1">
    <citation type="journal article" date="2023" name="Science">
        <title>Genome structures resolve the early diversification of teleost fishes.</title>
        <authorList>
            <person name="Parey E."/>
            <person name="Louis A."/>
            <person name="Montfort J."/>
            <person name="Bouchez O."/>
            <person name="Roques C."/>
            <person name="Iampietro C."/>
            <person name="Lluch J."/>
            <person name="Castinel A."/>
            <person name="Donnadieu C."/>
            <person name="Desvignes T."/>
            <person name="Floi Bucao C."/>
            <person name="Jouanno E."/>
            <person name="Wen M."/>
            <person name="Mejri S."/>
            <person name="Dirks R."/>
            <person name="Jansen H."/>
            <person name="Henkel C."/>
            <person name="Chen W.J."/>
            <person name="Zahm M."/>
            <person name="Cabau C."/>
            <person name="Klopp C."/>
            <person name="Thompson A.W."/>
            <person name="Robinson-Rechavi M."/>
            <person name="Braasch I."/>
            <person name="Lecointre G."/>
            <person name="Bobe J."/>
            <person name="Postlethwait J.H."/>
            <person name="Berthelot C."/>
            <person name="Roest Crollius H."/>
            <person name="Guiguen Y."/>
        </authorList>
    </citation>
    <scope>NUCLEOTIDE SEQUENCE</scope>
    <source>
        <strain evidence="2">NC1722</strain>
    </source>
</reference>
<name>A0AAD7SV57_9TELE</name>
<comment type="caution">
    <text evidence="2">The sequence shown here is derived from an EMBL/GenBank/DDBJ whole genome shotgun (WGS) entry which is preliminary data.</text>
</comment>
<dbReference type="EMBL" id="JAINUG010000030">
    <property type="protein sequence ID" value="KAJ8409397.1"/>
    <property type="molecule type" value="Genomic_DNA"/>
</dbReference>
<dbReference type="Proteomes" id="UP001221898">
    <property type="component" value="Unassembled WGS sequence"/>
</dbReference>
<dbReference type="AlphaFoldDB" id="A0AAD7SV57"/>
<protein>
    <submittedName>
        <fullName evidence="2">Uncharacterized protein</fullName>
    </submittedName>
</protein>
<evidence type="ECO:0000256" key="1">
    <source>
        <dbReference type="SAM" id="SignalP"/>
    </source>
</evidence>